<organism evidence="2 3">
    <name type="scientific">Marasmius tenuissimus</name>
    <dbReference type="NCBI Taxonomy" id="585030"/>
    <lineage>
        <taxon>Eukaryota</taxon>
        <taxon>Fungi</taxon>
        <taxon>Dikarya</taxon>
        <taxon>Basidiomycota</taxon>
        <taxon>Agaricomycotina</taxon>
        <taxon>Agaricomycetes</taxon>
        <taxon>Agaricomycetidae</taxon>
        <taxon>Agaricales</taxon>
        <taxon>Marasmiineae</taxon>
        <taxon>Marasmiaceae</taxon>
        <taxon>Marasmius</taxon>
    </lineage>
</organism>
<dbReference type="PANTHER" id="PTHR43056:SF5">
    <property type="entry name" value="PEPTIDASE S9 PROLYL OLIGOPEPTIDASE CATALYTIC DOMAIN-CONTAINING PROTEIN"/>
    <property type="match status" value="1"/>
</dbReference>
<dbReference type="InterPro" id="IPR050585">
    <property type="entry name" value="Xaa-Pro_dipeptidyl-ppase/CocE"/>
</dbReference>
<dbReference type="Proteomes" id="UP001437256">
    <property type="component" value="Unassembled WGS sequence"/>
</dbReference>
<comment type="caution">
    <text evidence="2">The sequence shown here is derived from an EMBL/GenBank/DDBJ whole genome shotgun (WGS) entry which is preliminary data.</text>
</comment>
<name>A0ABR3AC82_9AGAR</name>
<gene>
    <name evidence="2" type="ORF">AAF712_002440</name>
</gene>
<proteinExistence type="predicted"/>
<dbReference type="PANTHER" id="PTHR43056">
    <property type="entry name" value="PEPTIDASE S9 PROLYL OLIGOPEPTIDASE"/>
    <property type="match status" value="1"/>
</dbReference>
<dbReference type="InterPro" id="IPR011042">
    <property type="entry name" value="6-blade_b-propeller_TolB-like"/>
</dbReference>
<dbReference type="EMBL" id="JBBXMP010000006">
    <property type="protein sequence ID" value="KAL0070599.1"/>
    <property type="molecule type" value="Genomic_DNA"/>
</dbReference>
<keyword evidence="3" id="KW-1185">Reference proteome</keyword>
<protein>
    <recommendedName>
        <fullName evidence="1">Peptidase S9 prolyl oligopeptidase catalytic domain-containing protein</fullName>
    </recommendedName>
</protein>
<dbReference type="InterPro" id="IPR001375">
    <property type="entry name" value="Peptidase_S9_cat"/>
</dbReference>
<dbReference type="Gene3D" id="3.40.50.1820">
    <property type="entry name" value="alpha/beta hydrolase"/>
    <property type="match status" value="1"/>
</dbReference>
<evidence type="ECO:0000313" key="3">
    <source>
        <dbReference type="Proteomes" id="UP001437256"/>
    </source>
</evidence>
<dbReference type="SUPFAM" id="SSF53474">
    <property type="entry name" value="alpha/beta-Hydrolases"/>
    <property type="match status" value="1"/>
</dbReference>
<dbReference type="SUPFAM" id="SSF82171">
    <property type="entry name" value="DPP6 N-terminal domain-like"/>
    <property type="match status" value="1"/>
</dbReference>
<accession>A0ABR3AC82</accession>
<evidence type="ECO:0000313" key="2">
    <source>
        <dbReference type="EMBL" id="KAL0070599.1"/>
    </source>
</evidence>
<dbReference type="Gene3D" id="2.120.10.30">
    <property type="entry name" value="TolB, C-terminal domain"/>
    <property type="match status" value="1"/>
</dbReference>
<reference evidence="2 3" key="1">
    <citation type="submission" date="2024-05" db="EMBL/GenBank/DDBJ databases">
        <title>A draft genome resource for the thread blight pathogen Marasmius tenuissimus strain MS-2.</title>
        <authorList>
            <person name="Yulfo-Soto G.E."/>
            <person name="Baruah I.K."/>
            <person name="Amoako-Attah I."/>
            <person name="Bukari Y."/>
            <person name="Meinhardt L.W."/>
            <person name="Bailey B.A."/>
            <person name="Cohen S.P."/>
        </authorList>
    </citation>
    <scope>NUCLEOTIDE SEQUENCE [LARGE SCALE GENOMIC DNA]</scope>
    <source>
        <strain evidence="2 3">MS-2</strain>
    </source>
</reference>
<dbReference type="Pfam" id="PF00326">
    <property type="entry name" value="Peptidase_S9"/>
    <property type="match status" value="1"/>
</dbReference>
<sequence>MPPTSAPYGTWTSPITAEAITGSTISLTDTAVDPINSVVYHLEGRPTEKGRTAIVETKSGRDLIGTDFSASTGVHEYGGGAAIVRDGKAYFSHYKDRRIYEVDVNGGEPNTVTPDNPAHRFACFDIHPTASNLLVAVLEDHTNDTPSTVINTLCLIDITTGKVTTDFVSGVDFYGLPRFSPDGKRLAWQQWSHPDMPWEGAEVCVADVVVSSSSLRLENTTIVAGEKRNVSAGYPSWTSNNTLLFLSDVSGYSNPWKYMNGKASAIFPEPVSEDFSECMWVFSMSPYAIVDEEGKWGVFVSYRNGRTLFNLINIDEGTRKELPSPYVAVDSVRTVSRSNHQIVFVGYRNDEGGSVVQATVSDLDASSPSISFTTLKADANSSKFNRNVVSTPRGIALEVPPNNDLLHVIYYPPHNPEYTGSSIEGEKPPCVLSAHGGPTGMAYQRLNWSIQYFTSRGFGWLDVNYGGSYGYGRAYRDRLVGQWGLVDVEDCVKAAKLVSSERYNYVDPKRVVIRGGSAGGFTVLAALCNSSDLKTFAAGTSLYGVSDLAALAETTHKFESQYGFKLLGGMPEEAPQNYKDRSPIYHIESFQTPLLILQGEIDKVVPKSQAEAIYNSIKERGGTVEYQLYPGEGHGFRQKDHQKDALERELRFYRSVLELKDN</sequence>
<evidence type="ECO:0000259" key="1">
    <source>
        <dbReference type="Pfam" id="PF00326"/>
    </source>
</evidence>
<dbReference type="InterPro" id="IPR029058">
    <property type="entry name" value="AB_hydrolase_fold"/>
</dbReference>
<feature type="domain" description="Peptidase S9 prolyl oligopeptidase catalytic" evidence="1">
    <location>
        <begin position="446"/>
        <end position="657"/>
    </location>
</feature>